<accession>A0ABR1NDU0</accession>
<proteinExistence type="predicted"/>
<evidence type="ECO:0000313" key="2">
    <source>
        <dbReference type="Proteomes" id="UP001367316"/>
    </source>
</evidence>
<protein>
    <submittedName>
        <fullName evidence="1">Uncharacterized protein</fullName>
    </submittedName>
</protein>
<keyword evidence="2" id="KW-1185">Reference proteome</keyword>
<sequence>MTGSPPPKNDNTTACSLPSASCRKNAKRTTAGIRCWSPTQLLIGRKVAYLWKSGRGSEFSTCYGRTWVIKRCKRLMKLSSKLLQSRITCSRITCLVAMMISTTFSQLLIHSERRFCMLRCTKSRSKPSQFRSIRCVELSMEMDSNRFNVCFAWLDGYTEVAERLGRRRGMRAPSASLA</sequence>
<dbReference type="Proteomes" id="UP001367316">
    <property type="component" value="Unassembled WGS sequence"/>
</dbReference>
<comment type="caution">
    <text evidence="1">The sequence shown here is derived from an EMBL/GenBank/DDBJ whole genome shotgun (WGS) entry which is preliminary data.</text>
</comment>
<reference evidence="1 2" key="1">
    <citation type="submission" date="2024-04" db="EMBL/GenBank/DDBJ databases">
        <title>Phyllosticta paracitricarpa is synonymous to the EU quarantine fungus P. citricarpa based on phylogenomic analyses.</title>
        <authorList>
            <consortium name="Lawrence Berkeley National Laboratory"/>
            <person name="Van ingen-buijs V.A."/>
            <person name="Van westerhoven A.C."/>
            <person name="Haridas S."/>
            <person name="Skiadas P."/>
            <person name="Martin F."/>
            <person name="Groenewald J.Z."/>
            <person name="Crous P.W."/>
            <person name="Seidl M.F."/>
        </authorList>
    </citation>
    <scope>NUCLEOTIDE SEQUENCE [LARGE SCALE GENOMIC DNA]</scope>
    <source>
        <strain evidence="1 2">CBS 141358</strain>
    </source>
</reference>
<evidence type="ECO:0000313" key="1">
    <source>
        <dbReference type="EMBL" id="KAK7612958.1"/>
    </source>
</evidence>
<dbReference type="EMBL" id="JBBPBF010000008">
    <property type="protein sequence ID" value="KAK7612958.1"/>
    <property type="molecule type" value="Genomic_DNA"/>
</dbReference>
<name>A0ABR1NDU0_9PEZI</name>
<gene>
    <name evidence="1" type="ORF">JOL62DRAFT_423281</name>
</gene>
<organism evidence="1 2">
    <name type="scientific">Phyllosticta paracitricarpa</name>
    <dbReference type="NCBI Taxonomy" id="2016321"/>
    <lineage>
        <taxon>Eukaryota</taxon>
        <taxon>Fungi</taxon>
        <taxon>Dikarya</taxon>
        <taxon>Ascomycota</taxon>
        <taxon>Pezizomycotina</taxon>
        <taxon>Dothideomycetes</taxon>
        <taxon>Dothideomycetes incertae sedis</taxon>
        <taxon>Botryosphaeriales</taxon>
        <taxon>Phyllostictaceae</taxon>
        <taxon>Phyllosticta</taxon>
    </lineage>
</organism>